<dbReference type="CDD" id="cd11297">
    <property type="entry name" value="PIN_LabA-like_N_1"/>
    <property type="match status" value="1"/>
</dbReference>
<dbReference type="RefSeq" id="WP_151145959.1">
    <property type="nucleotide sequence ID" value="NZ_WAGX01000005.1"/>
</dbReference>
<evidence type="ECO:0000259" key="1">
    <source>
        <dbReference type="PROSITE" id="PS51644"/>
    </source>
</evidence>
<dbReference type="Proteomes" id="UP000461768">
    <property type="component" value="Unassembled WGS sequence"/>
</dbReference>
<name>A0A7V7UCA8_9FIRM</name>
<reference evidence="2 3" key="1">
    <citation type="submission" date="2019-09" db="EMBL/GenBank/DDBJ databases">
        <authorList>
            <person name="Valk L.C."/>
        </authorList>
    </citation>
    <scope>NUCLEOTIDE SEQUENCE [LARGE SCALE GENOMIC DNA]</scope>
    <source>
        <strain evidence="2">GalUA</strain>
    </source>
</reference>
<accession>A0A7V7UCA8</accession>
<dbReference type="PANTHER" id="PTHR35811:SF1">
    <property type="entry name" value="HTH OST-TYPE DOMAIN-CONTAINING PROTEIN"/>
    <property type="match status" value="1"/>
</dbReference>
<dbReference type="Gene3D" id="3.30.420.610">
    <property type="entry name" value="LOTUS domain-like"/>
    <property type="match status" value="1"/>
</dbReference>
<dbReference type="Pfam" id="PF12872">
    <property type="entry name" value="OST-HTH"/>
    <property type="match status" value="1"/>
</dbReference>
<dbReference type="OrthoDB" id="9783963at2"/>
<dbReference type="CDD" id="cd10146">
    <property type="entry name" value="LabA_like_C"/>
    <property type="match status" value="1"/>
</dbReference>
<dbReference type="EMBL" id="WAGX01000005">
    <property type="protein sequence ID" value="KAB1438469.1"/>
    <property type="molecule type" value="Genomic_DNA"/>
</dbReference>
<keyword evidence="3" id="KW-1185">Reference proteome</keyword>
<gene>
    <name evidence="2" type="ORF">F7O84_13080</name>
</gene>
<dbReference type="AlphaFoldDB" id="A0A7V7UCA8"/>
<protein>
    <submittedName>
        <fullName evidence="2">NYN domain-containing protein</fullName>
    </submittedName>
</protein>
<dbReference type="Pfam" id="PF01936">
    <property type="entry name" value="NYN"/>
    <property type="match status" value="1"/>
</dbReference>
<feature type="domain" description="HTH OST-type" evidence="1">
    <location>
        <begin position="194"/>
        <end position="272"/>
    </location>
</feature>
<dbReference type="InterPro" id="IPR025605">
    <property type="entry name" value="OST-HTH/LOTUS_dom"/>
</dbReference>
<dbReference type="PROSITE" id="PS51644">
    <property type="entry name" value="HTH_OST"/>
    <property type="match status" value="1"/>
</dbReference>
<proteinExistence type="predicted"/>
<organism evidence="2 3">
    <name type="scientific">Candidatus Galacturonatibacter soehngenii</name>
    <dbReference type="NCBI Taxonomy" id="2307010"/>
    <lineage>
        <taxon>Bacteria</taxon>
        <taxon>Bacillati</taxon>
        <taxon>Bacillota</taxon>
        <taxon>Clostridia</taxon>
        <taxon>Lachnospirales</taxon>
        <taxon>Lachnospiraceae</taxon>
        <taxon>Candidatus Galacturonatibacter</taxon>
    </lineage>
</organism>
<dbReference type="InterPro" id="IPR041966">
    <property type="entry name" value="LOTUS-like"/>
</dbReference>
<dbReference type="PANTHER" id="PTHR35811">
    <property type="entry name" value="SLR1870 PROTEIN"/>
    <property type="match status" value="1"/>
</dbReference>
<evidence type="ECO:0000313" key="3">
    <source>
        <dbReference type="Proteomes" id="UP000461768"/>
    </source>
</evidence>
<dbReference type="InterPro" id="IPR021139">
    <property type="entry name" value="NYN"/>
</dbReference>
<sequence length="273" mass="31024">MEDNFQKMAVLIDADNTQLSKLEAILHEVSTYGRIVVKKAYGNWKKDMLKNWESELKRLAIKAEQQFDYVTGKNVTDIAMVIGAMDLLFMDKYDAFVLVSSDSDFTPLAIRLRESGQYIIGAGESKTPESFKNACDDFILIELIQAKDDKKIEEEIEKETKDKNITEAISKEKASKENQINVSTEKEKVDLVANIQEIHSLLKIAYEKYQNEAGFANVSAVGPYIKRVKPDFNSRAYGFAKLPDLLAAYPEKYEITKYKGKGKVNIVAYKCRD</sequence>
<evidence type="ECO:0000313" key="2">
    <source>
        <dbReference type="EMBL" id="KAB1438469.1"/>
    </source>
</evidence>
<dbReference type="GO" id="GO:0004540">
    <property type="term" value="F:RNA nuclease activity"/>
    <property type="evidence" value="ECO:0007669"/>
    <property type="project" value="InterPro"/>
</dbReference>
<reference evidence="2 3" key="2">
    <citation type="submission" date="2020-02" db="EMBL/GenBank/DDBJ databases">
        <title>Candidatus Galacturonibacter soehngenii shows hetero-acetogenic catabolism of galacturonic acid but lacks a canonical carbon monoxide dehydrogenase/acetyl-CoA synthase complex.</title>
        <authorList>
            <person name="Diender M."/>
            <person name="Stouten G.R."/>
            <person name="Petersen J.F."/>
            <person name="Nielsen P.H."/>
            <person name="Dueholm M.S."/>
            <person name="Pronk J.T."/>
            <person name="Van Loosdrecht M.C.M."/>
        </authorList>
    </citation>
    <scope>NUCLEOTIDE SEQUENCE [LARGE SCALE GENOMIC DNA]</scope>
    <source>
        <strain evidence="2">GalUA</strain>
    </source>
</reference>
<dbReference type="Gene3D" id="3.40.50.1010">
    <property type="entry name" value="5'-nuclease"/>
    <property type="match status" value="1"/>
</dbReference>
<comment type="caution">
    <text evidence="2">The sequence shown here is derived from an EMBL/GenBank/DDBJ whole genome shotgun (WGS) entry which is preliminary data.</text>
</comment>